<evidence type="ECO:0000313" key="2">
    <source>
        <dbReference type="Proteomes" id="UP001180487"/>
    </source>
</evidence>
<evidence type="ECO:0008006" key="3">
    <source>
        <dbReference type="Google" id="ProtNLM"/>
    </source>
</evidence>
<accession>A0ABU2CE15</accession>
<proteinExistence type="predicted"/>
<protein>
    <recommendedName>
        <fullName evidence="3">DUF4825 domain-containing protein</fullName>
    </recommendedName>
</protein>
<evidence type="ECO:0000313" key="1">
    <source>
        <dbReference type="EMBL" id="MDR7379587.1"/>
    </source>
</evidence>
<gene>
    <name evidence="1" type="ORF">J2X19_004283</name>
</gene>
<comment type="caution">
    <text evidence="1">The sequence shown here is derived from an EMBL/GenBank/DDBJ whole genome shotgun (WGS) entry which is preliminary data.</text>
</comment>
<reference evidence="1 2" key="1">
    <citation type="submission" date="2023-07" db="EMBL/GenBank/DDBJ databases">
        <title>Sorghum-associated microbial communities from plants grown in Nebraska, USA.</title>
        <authorList>
            <person name="Schachtman D."/>
        </authorList>
    </citation>
    <scope>NUCLEOTIDE SEQUENCE [LARGE SCALE GENOMIC DNA]</scope>
    <source>
        <strain evidence="1 2">BE313</strain>
    </source>
</reference>
<sequence>MHFSTLSKTKKTLAALALLVFALVYFFAKNDFQYFKYYVYDFTHESDRFAALVNAQLVSTQGDTAASAVAESKTMAIFTGDTGHITKGKLLDASYKKEYDQLPEKLYAPSFGDIFYCVTCTDDKGTKQPGYSMIETNSPQDLEKYQPKLAQENWKAYLKLAMKGAVEYPTLLPAILNDNYLVSAEDFSRKYGHNFDAFYLKELPYGVKEKLMRFYASDEGTNYRFLKSGNLKYSSLLRKGNFSGPDKEEIAILLKDTREELNETYLLLVFLKKNDTALHPEYYIAFNEVFQGKVILETIYPDPEERWDHKVFMNTEEKVETRYDSLRILQPEQKDNVLVYDEKFDGMRKYVQLPKSEIKTISRD</sequence>
<dbReference type="Proteomes" id="UP001180487">
    <property type="component" value="Unassembled WGS sequence"/>
</dbReference>
<organism evidence="1 2">
    <name type="scientific">Rhodoferax ferrireducens</name>
    <dbReference type="NCBI Taxonomy" id="192843"/>
    <lineage>
        <taxon>Bacteria</taxon>
        <taxon>Pseudomonadati</taxon>
        <taxon>Pseudomonadota</taxon>
        <taxon>Betaproteobacteria</taxon>
        <taxon>Burkholderiales</taxon>
        <taxon>Comamonadaceae</taxon>
        <taxon>Rhodoferax</taxon>
    </lineage>
</organism>
<dbReference type="EMBL" id="JAVDXT010000005">
    <property type="protein sequence ID" value="MDR7379587.1"/>
    <property type="molecule type" value="Genomic_DNA"/>
</dbReference>
<keyword evidence="2" id="KW-1185">Reference proteome</keyword>
<name>A0ABU2CE15_9BURK</name>